<accession>A0ABT1L8N6</accession>
<name>A0ABT1L8N6_9HYPH</name>
<feature type="transmembrane region" description="Helical" evidence="1">
    <location>
        <begin position="126"/>
        <end position="145"/>
    </location>
</feature>
<organism evidence="3 4">
    <name type="scientific">Alsobacter ponti</name>
    <dbReference type="NCBI Taxonomy" id="2962936"/>
    <lineage>
        <taxon>Bacteria</taxon>
        <taxon>Pseudomonadati</taxon>
        <taxon>Pseudomonadota</taxon>
        <taxon>Alphaproteobacteria</taxon>
        <taxon>Hyphomicrobiales</taxon>
        <taxon>Alsobacteraceae</taxon>
        <taxon>Alsobacter</taxon>
    </lineage>
</organism>
<dbReference type="EC" id="3.4.23.43" evidence="3"/>
<protein>
    <submittedName>
        <fullName evidence="3">Prepilin peptidase</fullName>
        <ecNumber evidence="3">3.4.23.43</ecNumber>
    </submittedName>
</protein>
<proteinExistence type="predicted"/>
<keyword evidence="4" id="KW-1185">Reference proteome</keyword>
<comment type="caution">
    <text evidence="3">The sequence shown here is derived from an EMBL/GenBank/DDBJ whole genome shotgun (WGS) entry which is preliminary data.</text>
</comment>
<dbReference type="Gene3D" id="1.20.120.1220">
    <property type="match status" value="1"/>
</dbReference>
<dbReference type="Proteomes" id="UP001205890">
    <property type="component" value="Unassembled WGS sequence"/>
</dbReference>
<evidence type="ECO:0000313" key="4">
    <source>
        <dbReference type="Proteomes" id="UP001205890"/>
    </source>
</evidence>
<reference evidence="3 4" key="1">
    <citation type="submission" date="2022-07" db="EMBL/GenBank/DDBJ databases">
        <authorList>
            <person name="Li W.-J."/>
            <person name="Deng Q.-Q."/>
        </authorList>
    </citation>
    <scope>NUCLEOTIDE SEQUENCE [LARGE SCALE GENOMIC DNA]</scope>
    <source>
        <strain evidence="3 4">SYSU M60028</strain>
    </source>
</reference>
<dbReference type="EMBL" id="JANCLU010000003">
    <property type="protein sequence ID" value="MCP8937852.1"/>
    <property type="molecule type" value="Genomic_DNA"/>
</dbReference>
<keyword evidence="1" id="KW-0812">Transmembrane</keyword>
<dbReference type="GO" id="GO:0004190">
    <property type="term" value="F:aspartic-type endopeptidase activity"/>
    <property type="evidence" value="ECO:0007669"/>
    <property type="project" value="UniProtKB-EC"/>
</dbReference>
<evidence type="ECO:0000313" key="3">
    <source>
        <dbReference type="EMBL" id="MCP8937852.1"/>
    </source>
</evidence>
<gene>
    <name evidence="3" type="ORF">NK718_04940</name>
</gene>
<feature type="transmembrane region" description="Helical" evidence="1">
    <location>
        <begin position="24"/>
        <end position="43"/>
    </location>
</feature>
<dbReference type="RefSeq" id="WP_254739215.1">
    <property type="nucleotide sequence ID" value="NZ_JANCLU010000003.1"/>
</dbReference>
<feature type="domain" description="Prepilin type IV endopeptidase peptidase" evidence="2">
    <location>
        <begin position="8"/>
        <end position="108"/>
    </location>
</feature>
<keyword evidence="1" id="KW-1133">Transmembrane helix</keyword>
<dbReference type="Pfam" id="PF01478">
    <property type="entry name" value="Peptidase_A24"/>
    <property type="match status" value="1"/>
</dbReference>
<keyword evidence="1" id="KW-0472">Membrane</keyword>
<dbReference type="InterPro" id="IPR000045">
    <property type="entry name" value="Prepilin_IV_endopep_pep"/>
</dbReference>
<evidence type="ECO:0000256" key="1">
    <source>
        <dbReference type="SAM" id="Phobius"/>
    </source>
</evidence>
<keyword evidence="3" id="KW-0378">Hydrolase</keyword>
<sequence length="146" mass="15290">MNILIGAVLAGLLAQVVHDDLRRYVIRNGVVLALLALFAVDMAVRASWPDVVQHVLFGGAVFALLLACYALGAMGGGDVKLLSVAFLWFGLWCAGAFATALLIVTILYSGLGALGVAPVRRTPKGMVIPFGPSIAVAWAATHFLLC</sequence>
<evidence type="ECO:0000259" key="2">
    <source>
        <dbReference type="Pfam" id="PF01478"/>
    </source>
</evidence>
<feature type="transmembrane region" description="Helical" evidence="1">
    <location>
        <begin position="86"/>
        <end position="114"/>
    </location>
</feature>
<feature type="transmembrane region" description="Helical" evidence="1">
    <location>
        <begin position="55"/>
        <end position="74"/>
    </location>
</feature>